<dbReference type="InterPro" id="IPR033760">
    <property type="entry name" value="Integrin_beta_N"/>
</dbReference>
<evidence type="ECO:0000256" key="2">
    <source>
        <dbReference type="ARBA" id="ARBA00007449"/>
    </source>
</evidence>
<proteinExistence type="inferred from homology"/>
<dbReference type="InterPro" id="IPR036116">
    <property type="entry name" value="FN3_sf"/>
</dbReference>
<dbReference type="GO" id="GO:0008305">
    <property type="term" value="C:integrin complex"/>
    <property type="evidence" value="ECO:0007669"/>
    <property type="project" value="TreeGrafter"/>
</dbReference>
<dbReference type="InterPro" id="IPR036465">
    <property type="entry name" value="vWFA_dom_sf"/>
</dbReference>
<comment type="similarity">
    <text evidence="2 14">Belongs to the integrin beta chain family.</text>
</comment>
<dbReference type="SMART" id="SM00237">
    <property type="entry name" value="Calx_beta"/>
    <property type="match status" value="1"/>
</dbReference>
<dbReference type="SMART" id="SM00060">
    <property type="entry name" value="FN3"/>
    <property type="match status" value="4"/>
</dbReference>
<dbReference type="FunFam" id="2.10.25.10:FF:000212">
    <property type="entry name" value="Integrin beta"/>
    <property type="match status" value="1"/>
</dbReference>
<dbReference type="Gene3D" id="2.10.25.10">
    <property type="entry name" value="Laminin"/>
    <property type="match status" value="3"/>
</dbReference>
<organism evidence="18 19">
    <name type="scientific">Crocodylus porosus</name>
    <name type="common">Saltwater crocodile</name>
    <name type="synonym">Estuarine crocodile</name>
    <dbReference type="NCBI Taxonomy" id="8502"/>
    <lineage>
        <taxon>Eukaryota</taxon>
        <taxon>Metazoa</taxon>
        <taxon>Chordata</taxon>
        <taxon>Craniata</taxon>
        <taxon>Vertebrata</taxon>
        <taxon>Euteleostomi</taxon>
        <taxon>Archelosauria</taxon>
        <taxon>Archosauria</taxon>
        <taxon>Crocodylia</taxon>
        <taxon>Longirostres</taxon>
        <taxon>Crocodylidae</taxon>
        <taxon>Crocodylus</taxon>
    </lineage>
</organism>
<dbReference type="InterPro" id="IPR012896">
    <property type="entry name" value="Integrin_bsu_tail"/>
</dbReference>
<evidence type="ECO:0000256" key="7">
    <source>
        <dbReference type="ARBA" id="ARBA00022737"/>
    </source>
</evidence>
<dbReference type="SUPFAM" id="SSF69687">
    <property type="entry name" value="Integrin beta tail domain"/>
    <property type="match status" value="1"/>
</dbReference>
<evidence type="ECO:0000259" key="17">
    <source>
        <dbReference type="PROSITE" id="PS50853"/>
    </source>
</evidence>
<dbReference type="FunFam" id="2.60.40.10:FF:000146">
    <property type="entry name" value="Integrin beta"/>
    <property type="match status" value="2"/>
</dbReference>
<dbReference type="FunFam" id="2.60.40.2030:FF:000004">
    <property type="entry name" value="Integrin beta"/>
    <property type="match status" value="1"/>
</dbReference>
<evidence type="ECO:0000256" key="15">
    <source>
        <dbReference type="SAM" id="Phobius"/>
    </source>
</evidence>
<evidence type="ECO:0000256" key="1">
    <source>
        <dbReference type="ARBA" id="ARBA00004251"/>
    </source>
</evidence>
<dbReference type="GO" id="GO:0098609">
    <property type="term" value="P:cell-cell adhesion"/>
    <property type="evidence" value="ECO:0007669"/>
    <property type="project" value="TreeGrafter"/>
</dbReference>
<dbReference type="SUPFAM" id="SSF57196">
    <property type="entry name" value="EGF/Laminin"/>
    <property type="match status" value="2"/>
</dbReference>
<protein>
    <recommendedName>
        <fullName evidence="14">Integrin beta</fullName>
    </recommendedName>
</protein>
<dbReference type="GO" id="GO:0016477">
    <property type="term" value="P:cell migration"/>
    <property type="evidence" value="ECO:0007669"/>
    <property type="project" value="TreeGrafter"/>
</dbReference>
<keyword evidence="5 14" id="KW-0812">Transmembrane</keyword>
<dbReference type="SUPFAM" id="SSF103575">
    <property type="entry name" value="Plexin repeat"/>
    <property type="match status" value="1"/>
</dbReference>
<dbReference type="GO" id="GO:0007160">
    <property type="term" value="P:cell-matrix adhesion"/>
    <property type="evidence" value="ECO:0007669"/>
    <property type="project" value="TreeGrafter"/>
</dbReference>
<dbReference type="FunFam" id="2.10.25.10:FF:000287">
    <property type="entry name" value="Integrin beta"/>
    <property type="match status" value="1"/>
</dbReference>
<dbReference type="SMART" id="SM01242">
    <property type="entry name" value="Integrin_B_tail"/>
    <property type="match status" value="1"/>
</dbReference>
<keyword evidence="9 15" id="KW-1133">Transmembrane helix</keyword>
<dbReference type="Pfam" id="PF00041">
    <property type="entry name" value="fn3"/>
    <property type="match status" value="4"/>
</dbReference>
<evidence type="ECO:0000256" key="12">
    <source>
        <dbReference type="ARBA" id="ARBA00023157"/>
    </source>
</evidence>
<keyword evidence="4" id="KW-0245">EGF-like domain</keyword>
<feature type="domain" description="Fibronectin type-III" evidence="17">
    <location>
        <begin position="1567"/>
        <end position="1662"/>
    </location>
</feature>
<evidence type="ECO:0000256" key="10">
    <source>
        <dbReference type="ARBA" id="ARBA00023037"/>
    </source>
</evidence>
<dbReference type="SUPFAM" id="SSF141072">
    <property type="entry name" value="CalX-like"/>
    <property type="match status" value="1"/>
</dbReference>
<dbReference type="SMART" id="SM00187">
    <property type="entry name" value="INB"/>
    <property type="match status" value="1"/>
</dbReference>
<evidence type="ECO:0000256" key="16">
    <source>
        <dbReference type="SAM" id="SignalP"/>
    </source>
</evidence>
<evidence type="ECO:0000256" key="8">
    <source>
        <dbReference type="ARBA" id="ARBA00022837"/>
    </source>
</evidence>
<evidence type="ECO:0000256" key="11">
    <source>
        <dbReference type="ARBA" id="ARBA00023136"/>
    </source>
</evidence>
<dbReference type="Gene3D" id="2.60.40.1510">
    <property type="entry name" value="ntegrin, alpha v. Chain A, domain 3"/>
    <property type="match status" value="1"/>
</dbReference>
<dbReference type="Pfam" id="PF03160">
    <property type="entry name" value="Calx-beta"/>
    <property type="match status" value="1"/>
</dbReference>
<keyword evidence="3" id="KW-1003">Cell membrane</keyword>
<evidence type="ECO:0000256" key="14">
    <source>
        <dbReference type="RuleBase" id="RU000633"/>
    </source>
</evidence>
<gene>
    <name evidence="18" type="primary">ITGB4</name>
</gene>
<evidence type="ECO:0000256" key="9">
    <source>
        <dbReference type="ARBA" id="ARBA00022989"/>
    </source>
</evidence>
<evidence type="ECO:0000256" key="3">
    <source>
        <dbReference type="ARBA" id="ARBA00022475"/>
    </source>
</evidence>
<dbReference type="SUPFAM" id="SSF53300">
    <property type="entry name" value="vWA-like"/>
    <property type="match status" value="1"/>
</dbReference>
<dbReference type="PROSITE" id="PS50853">
    <property type="entry name" value="FN3"/>
    <property type="match status" value="4"/>
</dbReference>
<dbReference type="InterPro" id="IPR057243">
    <property type="entry name" value="Integrin_I-EGF_CS"/>
</dbReference>
<feature type="domain" description="Fibronectin type-III" evidence="17">
    <location>
        <begin position="1454"/>
        <end position="1547"/>
    </location>
</feature>
<dbReference type="PROSITE" id="PS00022">
    <property type="entry name" value="EGF_1"/>
    <property type="match status" value="1"/>
</dbReference>
<keyword evidence="11 15" id="KW-0472">Membrane</keyword>
<dbReference type="SUPFAM" id="SSF49265">
    <property type="entry name" value="Fibronectin type III"/>
    <property type="match status" value="2"/>
</dbReference>
<sequence length="1744" mass="195146">MDVSLHRIWARLLLLSLLCATGLCQKNKSKAKSCTECIRVDKDCSYCTEENFKDSRCDLRENLVLYGCSEASIVYMKSEMTTQKKTQVSPQQMYVRLRAGEEANFDMDVFQPLESPVDLYILMDFSYSMSDDLDNLKKMGQQLAGVLRKLTSNYTIGFGKFVDKVSVPQTDMRPEKLREPWNDADPPFSFKNVIRLTSNIDHFSQKLMKERISGNLDAPEGGFDAILQTAVCKSIGWRKDSTHLLVFSTESAFHYEADGTNVLSGILRRNDEQCHLTQDGTYTYDTKQDYPSVPTLVRLLGQHNIIPIFAVTNHSYSYYEKLHRYFPLSEIGVLQEDSSNIVELIRTAFERIRSKMDIRMDFVPKSIKTNITSLKYEKTESGSFFVSRGEVGKFNLRLKALEKVGGEHVCNLQEKDQQGTIHVKPSSLSDSLKIDASVICDVCPCELQKESRSSKCGFNGDFVCGRCVWDSCDCSSDFSEDNQACIRPGDEKPCSGRGECLCGKCQCYSEDLTLRYEGDYCEFDNFQCPRTSGFLCNDRGRCYMGQCACASGWGGPGCECPTSNETCIDSNGGICNGRGRCECGRCICDSSSPYMDPTCGINYSMFMLGVCEDTRTCVQCQAWGTGKKKGNECTKCPSKIQMVDELKEEEVNEYCTFQDEEDDCTYRYTLKGDPSMPHNNTILVQKKKECPPGSFLWLIPLLIFLILLLGLLLLLCWKFCACCKVSSSHHLPTGRTVGFKEDHYMLRQSLMSSDHLDTPMVRSGSLKGRDTVRWKINNNVHKPGFSSHAGTNTKELSKCQPWGAILSCSLQLNEAYKHILGAHRLQQTTFRQDHTILDTVLAAPRGAKPEIIKVTEKHLSQEAFNDLKVSPGYYTVTSDQDAHGMVEFQEGVELVDVRVPLFIREEDDDEKQLQVEATDVPTGIAKIGRRLVNITIIKEQASSLISFMQPAYSHSRFDQVARIPIVREIIDHGKSQITYRTRDLTAKEGRDYIFTEGDLLFQPGETRKEVQVPLLELTEIDTLLHSRQLKQFTVDLLNPKYGAKIGRYPQTMVTIADPGLGQVPQSPKGKISAPLNPNAQALNSRKIRFNWLPPPGKPLGYKVKYWIQGDPESEARLIDSKVPSTELSNLYPFCDYEMQVSAYNSMGQGPYSNVIHCRTLEEVPSEPGRLAFNVVSSTVTQLSWAEPAETSGEITAYEVSYGLVNEDNVPIGPMKKVLVEDPKKRMVLIENLRESQPYRYMVKAKNGAGWGPEREATINLATQPKRPMSIPIIPDVPIIDAEGGEDYDSYLMYSTDMLRSPAGSKRPSISDDSGSRWKYVQLLGEDLDLRRITWKLPAEMIPRLSGSSCFSSDTEGLLREDMAAAHTPLAGTDGFPSFAEHLVNGRMDFNFPGSGGTLTRMVTGSYNQLSSHMQQERRVMGSSTLTRDYNTLVSGYGECSVNCESRVTPGIPNTPTRLVFSALGPTSLKVSWQEPQCEKEVQGYSMQYQLLNGGEVYRLTIPNPSQNSVVVEDLLPNQSYIFKVKAQSEEGWGPDREGVITIESQVDPQSPLSPVPGSPFTLSTPSAPGPLVFTALSPDSLQLSWERPRKPNGAILGYMVTCEMLHGGEPRNIYVEGDNPETTLTVPYLTENVPYKFKVQAKTTQGFGPEREGIITIESQDGGAFSQFGGQQYTREEVYSFPTEYSTKTSLTHSSLDPHFTGKGFLSATPCSTLTQQVTKEFVSRTMMSSGTLTKQMERQFYEA</sequence>
<dbReference type="Ensembl" id="ENSCPRT00005010540.1">
    <property type="protein sequence ID" value="ENSCPRP00005008957.1"/>
    <property type="gene ID" value="ENSCPRG00005004809.1"/>
</dbReference>
<keyword evidence="6 16" id="KW-0732">Signal</keyword>
<keyword evidence="13" id="KW-0325">Glycoprotein</keyword>
<dbReference type="PANTHER" id="PTHR10082">
    <property type="entry name" value="INTEGRIN BETA SUBUNIT"/>
    <property type="match status" value="1"/>
</dbReference>
<dbReference type="FunFam" id="2.60.40.10:FF:000424">
    <property type="entry name" value="Integrin beta"/>
    <property type="match status" value="1"/>
</dbReference>
<dbReference type="InterPro" id="IPR036349">
    <property type="entry name" value="Integrin_bsu_tail_dom_sf"/>
</dbReference>
<feature type="domain" description="Fibronectin type-III" evidence="17">
    <location>
        <begin position="1166"/>
        <end position="1265"/>
    </location>
</feature>
<dbReference type="InterPro" id="IPR000742">
    <property type="entry name" value="EGF"/>
</dbReference>
<evidence type="ECO:0000313" key="19">
    <source>
        <dbReference type="Proteomes" id="UP000594220"/>
    </source>
</evidence>
<reference evidence="18" key="1">
    <citation type="submission" date="2025-08" db="UniProtKB">
        <authorList>
            <consortium name="Ensembl"/>
        </authorList>
    </citation>
    <scope>IDENTIFICATION</scope>
</reference>
<dbReference type="Pfam" id="PF23106">
    <property type="entry name" value="EGF_Teneurin"/>
    <property type="match status" value="1"/>
</dbReference>
<keyword evidence="12" id="KW-1015">Disulfide bond</keyword>
<feature type="signal peptide" evidence="16">
    <location>
        <begin position="1"/>
        <end position="24"/>
    </location>
</feature>
<dbReference type="InterPro" id="IPR057073">
    <property type="entry name" value="EGF_integrin_2"/>
</dbReference>
<dbReference type="Pfam" id="PF17205">
    <property type="entry name" value="PSI_integrin"/>
    <property type="match status" value="1"/>
</dbReference>
<feature type="transmembrane region" description="Helical" evidence="15">
    <location>
        <begin position="695"/>
        <end position="717"/>
    </location>
</feature>
<dbReference type="Gene3D" id="4.10.1240.30">
    <property type="match status" value="1"/>
</dbReference>
<dbReference type="InterPro" id="IPR003644">
    <property type="entry name" value="Calx_beta"/>
</dbReference>
<dbReference type="PRINTS" id="PR01186">
    <property type="entry name" value="INTEGRINB"/>
</dbReference>
<evidence type="ECO:0000256" key="5">
    <source>
        <dbReference type="ARBA" id="ARBA00022692"/>
    </source>
</evidence>
<feature type="domain" description="Fibronectin type-III" evidence="17">
    <location>
        <begin position="1073"/>
        <end position="1162"/>
    </location>
</feature>
<dbReference type="GO" id="GO:0005925">
    <property type="term" value="C:focal adhesion"/>
    <property type="evidence" value="ECO:0007669"/>
    <property type="project" value="TreeGrafter"/>
</dbReference>
<keyword evidence="10 14" id="KW-0401">Integrin</keyword>
<reference evidence="18" key="2">
    <citation type="submission" date="2025-09" db="UniProtKB">
        <authorList>
            <consortium name="Ensembl"/>
        </authorList>
    </citation>
    <scope>IDENTIFICATION</scope>
</reference>
<dbReference type="Gene3D" id="3.30.1680.10">
    <property type="entry name" value="ligand-binding face of the semaphorins, domain 2"/>
    <property type="match status" value="1"/>
</dbReference>
<dbReference type="Gene3D" id="3.40.50.410">
    <property type="entry name" value="von Willebrand factor, type A domain"/>
    <property type="match status" value="1"/>
</dbReference>
<dbReference type="Proteomes" id="UP000594220">
    <property type="component" value="Unplaced"/>
</dbReference>
<keyword evidence="8" id="KW-0106">Calcium</keyword>
<comment type="subcellular location">
    <subcellularLocation>
        <location evidence="1 14">Cell membrane</location>
        <topology evidence="1 14">Single-pass type I membrane protein</topology>
    </subcellularLocation>
</comment>
<dbReference type="Pfam" id="PF00362">
    <property type="entry name" value="Integrin_beta"/>
    <property type="match status" value="1"/>
</dbReference>
<dbReference type="GO" id="GO:0007229">
    <property type="term" value="P:integrin-mediated signaling pathway"/>
    <property type="evidence" value="ECO:0007669"/>
    <property type="project" value="UniProtKB-KW"/>
</dbReference>
<dbReference type="InterPro" id="IPR013783">
    <property type="entry name" value="Ig-like_fold"/>
</dbReference>
<feature type="chain" id="PRO_5029841027" description="Integrin beta" evidence="16">
    <location>
        <begin position="25"/>
        <end position="1744"/>
    </location>
</feature>
<keyword evidence="7" id="KW-0677">Repeat</keyword>
<dbReference type="Pfam" id="PF07965">
    <property type="entry name" value="Integrin_B_tail"/>
    <property type="match status" value="1"/>
</dbReference>
<evidence type="ECO:0000313" key="18">
    <source>
        <dbReference type="Ensembl" id="ENSCPRP00005008957.1"/>
    </source>
</evidence>
<dbReference type="PANTHER" id="PTHR10082:SF42">
    <property type="entry name" value="INTEGRIN BETA-4"/>
    <property type="match status" value="1"/>
</dbReference>
<dbReference type="PROSITE" id="PS00243">
    <property type="entry name" value="I_EGF_1"/>
    <property type="match status" value="2"/>
</dbReference>
<dbReference type="FunFam" id="2.60.40.1510:FF:000006">
    <property type="entry name" value="Integrin beta"/>
    <property type="match status" value="1"/>
</dbReference>
<dbReference type="InterPro" id="IPR003961">
    <property type="entry name" value="FN3_dom"/>
</dbReference>
<dbReference type="Gene3D" id="2.60.40.2030">
    <property type="match status" value="1"/>
</dbReference>
<evidence type="ECO:0000256" key="6">
    <source>
        <dbReference type="ARBA" id="ARBA00022729"/>
    </source>
</evidence>
<dbReference type="GO" id="GO:0009986">
    <property type="term" value="C:cell surface"/>
    <property type="evidence" value="ECO:0007669"/>
    <property type="project" value="TreeGrafter"/>
</dbReference>
<evidence type="ECO:0000256" key="4">
    <source>
        <dbReference type="ARBA" id="ARBA00022536"/>
    </source>
</evidence>
<dbReference type="GO" id="GO:0005178">
    <property type="term" value="F:integrin binding"/>
    <property type="evidence" value="ECO:0007669"/>
    <property type="project" value="TreeGrafter"/>
</dbReference>
<dbReference type="CDD" id="cd00063">
    <property type="entry name" value="FN3"/>
    <property type="match status" value="4"/>
</dbReference>
<evidence type="ECO:0000256" key="13">
    <source>
        <dbReference type="ARBA" id="ARBA00023180"/>
    </source>
</evidence>
<dbReference type="InterPro" id="IPR038081">
    <property type="entry name" value="CalX-like_sf"/>
</dbReference>
<dbReference type="Pfam" id="PF23105">
    <property type="entry name" value="EGF_integrin"/>
    <property type="match status" value="1"/>
</dbReference>
<dbReference type="GO" id="GO:0033627">
    <property type="term" value="P:cell adhesion mediated by integrin"/>
    <property type="evidence" value="ECO:0007669"/>
    <property type="project" value="TreeGrafter"/>
</dbReference>
<keyword evidence="19" id="KW-1185">Reference proteome</keyword>
<dbReference type="InterPro" id="IPR015812">
    <property type="entry name" value="Integrin_bsu"/>
</dbReference>
<accession>A0A7M4EFD1</accession>
<dbReference type="FunFam" id="3.40.50.410:FF:000036">
    <property type="entry name" value="Integrin beta"/>
    <property type="match status" value="1"/>
</dbReference>
<name>A0A7M4EFD1_CROPO</name>
<dbReference type="Gene3D" id="2.60.40.10">
    <property type="entry name" value="Immunoglobulins"/>
    <property type="match status" value="4"/>
</dbReference>
<dbReference type="GeneTree" id="ENSGT01150000286919"/>
<keyword evidence="14" id="KW-0130">Cell adhesion</keyword>
<dbReference type="InterPro" id="IPR002369">
    <property type="entry name" value="Integrin_bsu_VWA"/>
</dbReference>